<keyword evidence="3" id="KW-1185">Reference proteome</keyword>
<dbReference type="AlphaFoldDB" id="A0A9P4Z3A0"/>
<accession>A0A9P4Z3A0</accession>
<evidence type="ECO:0000313" key="3">
    <source>
        <dbReference type="Proteomes" id="UP000749293"/>
    </source>
</evidence>
<feature type="region of interest" description="Disordered" evidence="1">
    <location>
        <begin position="276"/>
        <end position="302"/>
    </location>
</feature>
<dbReference type="GeneID" id="55966877"/>
<dbReference type="Proteomes" id="UP000749293">
    <property type="component" value="Unassembled WGS sequence"/>
</dbReference>
<proteinExistence type="predicted"/>
<dbReference type="EMBL" id="JAANYQ010000001">
    <property type="protein sequence ID" value="KAF4126910.1"/>
    <property type="molecule type" value="Genomic_DNA"/>
</dbReference>
<organism evidence="2 3">
    <name type="scientific">Geosmithia morbida</name>
    <dbReference type="NCBI Taxonomy" id="1094350"/>
    <lineage>
        <taxon>Eukaryota</taxon>
        <taxon>Fungi</taxon>
        <taxon>Dikarya</taxon>
        <taxon>Ascomycota</taxon>
        <taxon>Pezizomycotina</taxon>
        <taxon>Sordariomycetes</taxon>
        <taxon>Hypocreomycetidae</taxon>
        <taxon>Hypocreales</taxon>
        <taxon>Bionectriaceae</taxon>
        <taxon>Geosmithia</taxon>
    </lineage>
</organism>
<name>A0A9P4Z3A0_9HYPO</name>
<feature type="compositionally biased region" description="Basic and acidic residues" evidence="1">
    <location>
        <begin position="290"/>
        <end position="302"/>
    </location>
</feature>
<comment type="caution">
    <text evidence="2">The sequence shown here is derived from an EMBL/GenBank/DDBJ whole genome shotgun (WGS) entry which is preliminary data.</text>
</comment>
<dbReference type="RefSeq" id="XP_035325562.1">
    <property type="nucleotide sequence ID" value="XM_035462632.1"/>
</dbReference>
<evidence type="ECO:0000313" key="2">
    <source>
        <dbReference type="EMBL" id="KAF4126910.1"/>
    </source>
</evidence>
<evidence type="ECO:0000256" key="1">
    <source>
        <dbReference type="SAM" id="MobiDB-lite"/>
    </source>
</evidence>
<gene>
    <name evidence="2" type="ORF">GMORB2_0647</name>
</gene>
<reference evidence="2" key="1">
    <citation type="submission" date="2020-03" db="EMBL/GenBank/DDBJ databases">
        <title>Site-based positive gene gene selection in Geosmithia morbida across the United States reveals a broad range of putative effectors and factors for local host and environmental adapation.</title>
        <authorList>
            <person name="Onufrak A."/>
            <person name="Murdoch R.W."/>
            <person name="Gazis R."/>
            <person name="Huff M."/>
            <person name="Staton M."/>
            <person name="Klingeman W."/>
            <person name="Hadziabdic D."/>
        </authorList>
    </citation>
    <scope>NUCLEOTIDE SEQUENCE</scope>
    <source>
        <strain evidence="2">1262</strain>
    </source>
</reference>
<sequence length="302" mass="34899">MEILGAVSSAIAIARLAVRSTKPIREIGHSFRKAPREYERLRKATVRLQNIIETIASLSPDQEYDVSHEIRKIWCSQIEDVGRDIDIFNDKLDRLQSSLAQDASRMKQMAGRLRMYLSEDEMGDYEVQFSHHREALSLIYWLTSLDSRYGPKVRYTLSCSVSSYQLPLGTIHIAKKTRQTTTERYHKTERKPDWDYDFIMFPLPQLTDRVFHLMLKWSSAYLLTNTRKVHLWNSDPEVTRCMANGDAEGLRSLMTAGRARPDDLIAPHGHTLLHVRGRYPESSPSRKSFSKPDPDTDETSIR</sequence>
<protein>
    <submittedName>
        <fullName evidence="2">Uncharacterized protein</fullName>
    </submittedName>
</protein>
<dbReference type="OrthoDB" id="194358at2759"/>